<keyword evidence="2" id="KW-0812">Transmembrane</keyword>
<reference evidence="3 4" key="1">
    <citation type="submission" date="2018-02" db="EMBL/GenBank/DDBJ databases">
        <title>Genome sequence of the basidiomycete white-rot fungus Phlebia centrifuga.</title>
        <authorList>
            <person name="Granchi Z."/>
            <person name="Peng M."/>
            <person name="de Vries R.P."/>
            <person name="Hilden K."/>
            <person name="Makela M.R."/>
            <person name="Grigoriev I."/>
            <person name="Riley R."/>
        </authorList>
    </citation>
    <scope>NUCLEOTIDE SEQUENCE [LARGE SCALE GENOMIC DNA]</scope>
    <source>
        <strain evidence="3 4">FBCC195</strain>
    </source>
</reference>
<gene>
    <name evidence="3" type="ORF">PHLCEN_2v9215</name>
</gene>
<dbReference type="EMBL" id="MLYV02000906">
    <property type="protein sequence ID" value="PSR75352.1"/>
    <property type="molecule type" value="Genomic_DNA"/>
</dbReference>
<protein>
    <recommendedName>
        <fullName evidence="5">FAR-17a/AIG1-like protein</fullName>
    </recommendedName>
</protein>
<evidence type="ECO:0000256" key="2">
    <source>
        <dbReference type="SAM" id="Phobius"/>
    </source>
</evidence>
<dbReference type="STRING" id="98765.A0A2R6NRJ4"/>
<dbReference type="Proteomes" id="UP000186601">
    <property type="component" value="Unassembled WGS sequence"/>
</dbReference>
<dbReference type="GO" id="GO:0016020">
    <property type="term" value="C:membrane"/>
    <property type="evidence" value="ECO:0007669"/>
    <property type="project" value="TreeGrafter"/>
</dbReference>
<evidence type="ECO:0008006" key="5">
    <source>
        <dbReference type="Google" id="ProtNLM"/>
    </source>
</evidence>
<feature type="transmembrane region" description="Helical" evidence="2">
    <location>
        <begin position="226"/>
        <end position="248"/>
    </location>
</feature>
<feature type="transmembrane region" description="Helical" evidence="2">
    <location>
        <begin position="38"/>
        <end position="61"/>
    </location>
</feature>
<keyword evidence="2" id="KW-1133">Transmembrane helix</keyword>
<keyword evidence="2" id="KW-0472">Membrane</keyword>
<organism evidence="3 4">
    <name type="scientific">Hermanssonia centrifuga</name>
    <dbReference type="NCBI Taxonomy" id="98765"/>
    <lineage>
        <taxon>Eukaryota</taxon>
        <taxon>Fungi</taxon>
        <taxon>Dikarya</taxon>
        <taxon>Basidiomycota</taxon>
        <taxon>Agaricomycotina</taxon>
        <taxon>Agaricomycetes</taxon>
        <taxon>Polyporales</taxon>
        <taxon>Meruliaceae</taxon>
        <taxon>Hermanssonia</taxon>
    </lineage>
</organism>
<feature type="transmembrane region" description="Helical" evidence="2">
    <location>
        <begin position="81"/>
        <end position="100"/>
    </location>
</feature>
<dbReference type="AlphaFoldDB" id="A0A2R6NRJ4"/>
<evidence type="ECO:0000256" key="1">
    <source>
        <dbReference type="SAM" id="MobiDB-lite"/>
    </source>
</evidence>
<feature type="region of interest" description="Disordered" evidence="1">
    <location>
        <begin position="283"/>
        <end position="308"/>
    </location>
</feature>
<proteinExistence type="predicted"/>
<comment type="caution">
    <text evidence="3">The sequence shown here is derived from an EMBL/GenBank/DDBJ whole genome shotgun (WGS) entry which is preliminary data.</text>
</comment>
<feature type="transmembrane region" description="Helical" evidence="2">
    <location>
        <begin position="193"/>
        <end position="214"/>
    </location>
</feature>
<evidence type="ECO:0000313" key="3">
    <source>
        <dbReference type="EMBL" id="PSR75352.1"/>
    </source>
</evidence>
<accession>A0A2R6NRJ4</accession>
<evidence type="ECO:0000313" key="4">
    <source>
        <dbReference type="Proteomes" id="UP000186601"/>
    </source>
</evidence>
<dbReference type="PANTHER" id="PTHR12242">
    <property type="entry name" value="OS02G0130600 PROTEIN-RELATED"/>
    <property type="match status" value="1"/>
</dbReference>
<name>A0A2R6NRJ4_9APHY</name>
<dbReference type="OrthoDB" id="419711at2759"/>
<dbReference type="PANTHER" id="PTHR12242:SF1">
    <property type="entry name" value="MYND-TYPE DOMAIN-CONTAINING PROTEIN"/>
    <property type="match status" value="1"/>
</dbReference>
<keyword evidence="4" id="KW-1185">Reference proteome</keyword>
<sequence length="308" mass="33966">MASPKPTPGSSRLYGLLGVPAPFDTSYTLVTSPILPPLWLAATRLTFAVYGTVFIIFRLAYEGIKYHTDSAFFSYFTSLSYIGLFSYFWASGVQTLLFALSGCKRYPLQRWYKPLHFLHMLLLSTIITFPIIVTIVFWSLLSSPTTLSTRYSAWTNISEHALNTVFAAFEIFFTNAGVLSASPAARGLPWMHLPFLLVLLACYLGVAYITAGAQGFYNPHTQHGLLAAYIVGIAIGEAIVFTLVRYLCLFRHHLSIRMSRFGMESVSVDEGSGKRYSGLLADGEDWEDVGRPSAGSRSETSGGRGMAV</sequence>
<feature type="transmembrane region" description="Helical" evidence="2">
    <location>
        <begin position="121"/>
        <end position="141"/>
    </location>
</feature>